<evidence type="ECO:0000313" key="11">
    <source>
        <dbReference type="EMBL" id="MBI1620741.1"/>
    </source>
</evidence>
<dbReference type="RefSeq" id="WP_198476215.1">
    <property type="nucleotide sequence ID" value="NZ_JADGMQ010000004.1"/>
</dbReference>
<evidence type="ECO:0000313" key="12">
    <source>
        <dbReference type="Proteomes" id="UP000601789"/>
    </source>
</evidence>
<dbReference type="Gene3D" id="2.40.50.140">
    <property type="entry name" value="Nucleic acid-binding proteins"/>
    <property type="match status" value="1"/>
</dbReference>
<dbReference type="HAMAP" id="MF_01959">
    <property type="entry name" value="CcmE"/>
    <property type="match status" value="1"/>
</dbReference>
<evidence type="ECO:0000256" key="6">
    <source>
        <dbReference type="ARBA" id="ARBA00022968"/>
    </source>
</evidence>
<keyword evidence="6 10" id="KW-0735">Signal-anchor</keyword>
<dbReference type="Pfam" id="PF03100">
    <property type="entry name" value="CcmE"/>
    <property type="match status" value="1"/>
</dbReference>
<comment type="similarity">
    <text evidence="10">Belongs to the CcmE/CycJ family.</text>
</comment>
<dbReference type="Proteomes" id="UP000601789">
    <property type="component" value="Unassembled WGS sequence"/>
</dbReference>
<gene>
    <name evidence="10 11" type="primary">ccmE</name>
    <name evidence="10" type="synonym">cycJ</name>
    <name evidence="11" type="ORF">IOD40_08710</name>
</gene>
<proteinExistence type="inferred from homology"/>
<name>A0ABS0SDF9_9HYPH</name>
<accession>A0ABS0SDF9</accession>
<evidence type="ECO:0000256" key="4">
    <source>
        <dbReference type="ARBA" id="ARBA00022723"/>
    </source>
</evidence>
<keyword evidence="7 10" id="KW-1133">Transmembrane helix</keyword>
<evidence type="ECO:0000256" key="5">
    <source>
        <dbReference type="ARBA" id="ARBA00022748"/>
    </source>
</evidence>
<evidence type="ECO:0000256" key="9">
    <source>
        <dbReference type="ARBA" id="ARBA00023136"/>
    </source>
</evidence>
<organism evidence="11 12">
    <name type="scientific">Aquamicrobium zhengzhouense</name>
    <dbReference type="NCBI Taxonomy" id="2781738"/>
    <lineage>
        <taxon>Bacteria</taxon>
        <taxon>Pseudomonadati</taxon>
        <taxon>Pseudomonadota</taxon>
        <taxon>Alphaproteobacteria</taxon>
        <taxon>Hyphomicrobiales</taxon>
        <taxon>Phyllobacteriaceae</taxon>
        <taxon>Aquamicrobium</taxon>
    </lineage>
</organism>
<comment type="caution">
    <text evidence="11">The sequence shown here is derived from an EMBL/GenBank/DDBJ whole genome shotgun (WGS) entry which is preliminary data.</text>
</comment>
<evidence type="ECO:0000256" key="8">
    <source>
        <dbReference type="ARBA" id="ARBA00023004"/>
    </source>
</evidence>
<keyword evidence="10" id="KW-1003">Cell membrane</keyword>
<evidence type="ECO:0000256" key="7">
    <source>
        <dbReference type="ARBA" id="ARBA00022989"/>
    </source>
</evidence>
<comment type="subcellular location">
    <subcellularLocation>
        <location evidence="10">Cell membrane</location>
        <topology evidence="10">Single-pass type II membrane protein</topology>
    </subcellularLocation>
    <subcellularLocation>
        <location evidence="1">Membrane</location>
    </subcellularLocation>
</comment>
<dbReference type="EMBL" id="JADGMQ010000004">
    <property type="protein sequence ID" value="MBI1620741.1"/>
    <property type="molecule type" value="Genomic_DNA"/>
</dbReference>
<keyword evidence="2 10" id="KW-0349">Heme</keyword>
<keyword evidence="8 10" id="KW-0408">Iron</keyword>
<reference evidence="11 12" key="1">
    <citation type="submission" date="2020-10" db="EMBL/GenBank/DDBJ databases">
        <title>Aquamicrobium zhengzhouensis sp. nov., a exopolysaccharide producing bacterium isolated from farmland soil.</title>
        <authorList>
            <person name="Wang X."/>
        </authorList>
    </citation>
    <scope>NUCLEOTIDE SEQUENCE [LARGE SCALE GENOMIC DNA]</scope>
    <source>
        <strain evidence="12">cd-1</strain>
    </source>
</reference>
<dbReference type="PANTHER" id="PTHR34128:SF2">
    <property type="entry name" value="CYTOCHROME C-TYPE BIOGENESIS PROTEIN CCME HOMOLOG, MITOCHONDRIAL"/>
    <property type="match status" value="1"/>
</dbReference>
<dbReference type="SUPFAM" id="SSF82093">
    <property type="entry name" value="Heme chaperone CcmE"/>
    <property type="match status" value="1"/>
</dbReference>
<dbReference type="InterPro" id="IPR004329">
    <property type="entry name" value="CcmE"/>
</dbReference>
<keyword evidence="3 10" id="KW-0812">Transmembrane</keyword>
<evidence type="ECO:0000256" key="3">
    <source>
        <dbReference type="ARBA" id="ARBA00022692"/>
    </source>
</evidence>
<feature type="binding site" description="covalent" evidence="10">
    <location>
        <position position="122"/>
    </location>
    <ligand>
        <name>heme</name>
        <dbReference type="ChEBI" id="CHEBI:30413"/>
    </ligand>
</feature>
<comment type="function">
    <text evidence="10">Heme chaperone required for the biogenesis of c-type cytochromes. Transiently binds heme delivered by CcmC and transfers the heme to apo-cytochromes in a process facilitated by CcmF and CcmH.</text>
</comment>
<feature type="topological domain" description="Extracellular" evidence="10">
    <location>
        <begin position="29"/>
        <end position="152"/>
    </location>
</feature>
<keyword evidence="12" id="KW-1185">Reference proteome</keyword>
<dbReference type="PANTHER" id="PTHR34128">
    <property type="entry name" value="CYTOCHROME C-TYPE BIOGENESIS PROTEIN CCME HOMOLOG, MITOCHONDRIAL"/>
    <property type="match status" value="1"/>
</dbReference>
<sequence length="152" mass="16538">MTRKQKRLSIIGGAMLFLGLASGLTLYALGQKTSYFYMPVDLKAAAPDPGQRIRLGGLVEKGSIVRGDNTEIHFSVTDQAHSVTVAYNGILPDLFREEQGVVTEGVLRSDGIFVADSVLAKHDETYMPPEVADRLKETGMWQHADGTDEAAQ</sequence>
<dbReference type="InterPro" id="IPR012340">
    <property type="entry name" value="NA-bd_OB-fold"/>
</dbReference>
<evidence type="ECO:0000256" key="2">
    <source>
        <dbReference type="ARBA" id="ARBA00022617"/>
    </source>
</evidence>
<keyword evidence="9 10" id="KW-0472">Membrane</keyword>
<dbReference type="InterPro" id="IPR036127">
    <property type="entry name" value="CcmE-like_sf"/>
</dbReference>
<keyword evidence="4 10" id="KW-0479">Metal-binding</keyword>
<feature type="binding site" description="axial binding residue" evidence="10">
    <location>
        <position position="126"/>
    </location>
    <ligand>
        <name>heme</name>
        <dbReference type="ChEBI" id="CHEBI:30413"/>
    </ligand>
    <ligandPart>
        <name>Fe</name>
        <dbReference type="ChEBI" id="CHEBI:18248"/>
    </ligandPart>
</feature>
<protein>
    <recommendedName>
        <fullName evidence="10">Cytochrome c-type biogenesis protein CcmE</fullName>
    </recommendedName>
    <alternativeName>
        <fullName evidence="10">Cytochrome c maturation protein E</fullName>
    </alternativeName>
    <alternativeName>
        <fullName evidence="10">Heme chaperone CcmE</fullName>
    </alternativeName>
</protein>
<dbReference type="NCBIfam" id="NF009731">
    <property type="entry name" value="PRK13254.1-5"/>
    <property type="match status" value="1"/>
</dbReference>
<feature type="topological domain" description="Cytoplasmic" evidence="10">
    <location>
        <begin position="1"/>
        <end position="7"/>
    </location>
</feature>
<evidence type="ECO:0000256" key="1">
    <source>
        <dbReference type="ARBA" id="ARBA00004370"/>
    </source>
</evidence>
<evidence type="ECO:0000256" key="10">
    <source>
        <dbReference type="HAMAP-Rule" id="MF_01959"/>
    </source>
</evidence>
<dbReference type="NCBIfam" id="NF009727">
    <property type="entry name" value="PRK13254.1-1"/>
    <property type="match status" value="1"/>
</dbReference>
<keyword evidence="5 10" id="KW-0201">Cytochrome c-type biogenesis</keyword>
<dbReference type="NCBIfam" id="NF009729">
    <property type="entry name" value="PRK13254.1-3"/>
    <property type="match status" value="1"/>
</dbReference>